<dbReference type="STRING" id="1123402.SAMN02583745_02681"/>
<sequence length="337" mass="37448">MIPYYFAANSIGYLCPETSTHGVIHSVFNHAINLRLVTLPDRFVTITLHPLPNLPLGVQCQLNSEGHNHTVSPNLMSLFSKGGSVIWTRKSIQIESTLFGQISFSLENSKIWYKPIINMRESIVNHTQLNEQALTFITKAIAICMSDKIPYYAKDKLTGKLNSFYQQMRYLANLGITFDTLKACDVQSISRLIGLGEGLTPSGDDIACGVLASLYLLTTNQSHFEIDLANNAFRLQQALRAELGIQLHKTTAISQSYLVQAIESEFSEPVALLLQAITCLLEYKQNNEMNYSLDDLLSHLFDAVKKVQAIGSHSGNDILTGIIHGFSFITKTDQSIC</sequence>
<dbReference type="Pfam" id="PF11392">
    <property type="entry name" value="AllH"/>
    <property type="match status" value="1"/>
</dbReference>
<reference evidence="2" key="1">
    <citation type="submission" date="2016-10" db="EMBL/GenBank/DDBJ databases">
        <authorList>
            <person name="Varghese N."/>
            <person name="Submissions S."/>
        </authorList>
    </citation>
    <scope>NUCLEOTIDE SEQUENCE [LARGE SCALE GENOMIC DNA]</scope>
    <source>
        <strain evidence="2">DSM 18579</strain>
    </source>
</reference>
<dbReference type="InterPro" id="IPR021530">
    <property type="entry name" value="AllH-like"/>
</dbReference>
<name>A0A1I0F8V0_9GAMM</name>
<dbReference type="OrthoDB" id="4933449at2"/>
<evidence type="ECO:0000313" key="2">
    <source>
        <dbReference type="Proteomes" id="UP000242642"/>
    </source>
</evidence>
<protein>
    <recommendedName>
        <fullName evidence="3">DUF2877 domain-containing protein</fullName>
    </recommendedName>
</protein>
<organism evidence="1 2">
    <name type="scientific">Thorsellia anophelis DSM 18579</name>
    <dbReference type="NCBI Taxonomy" id="1123402"/>
    <lineage>
        <taxon>Bacteria</taxon>
        <taxon>Pseudomonadati</taxon>
        <taxon>Pseudomonadota</taxon>
        <taxon>Gammaproteobacteria</taxon>
        <taxon>Enterobacterales</taxon>
        <taxon>Thorselliaceae</taxon>
        <taxon>Thorsellia</taxon>
    </lineage>
</organism>
<evidence type="ECO:0000313" key="1">
    <source>
        <dbReference type="EMBL" id="SET54351.1"/>
    </source>
</evidence>
<accession>A0A1I0F8V0</accession>
<keyword evidence="2" id="KW-1185">Reference proteome</keyword>
<proteinExistence type="predicted"/>
<dbReference type="EMBL" id="FOHV01000037">
    <property type="protein sequence ID" value="SET54351.1"/>
    <property type="molecule type" value="Genomic_DNA"/>
</dbReference>
<dbReference type="RefSeq" id="WP_093322133.1">
    <property type="nucleotide sequence ID" value="NZ_FOHV01000037.1"/>
</dbReference>
<evidence type="ECO:0008006" key="3">
    <source>
        <dbReference type="Google" id="ProtNLM"/>
    </source>
</evidence>
<dbReference type="Proteomes" id="UP000242642">
    <property type="component" value="Unassembled WGS sequence"/>
</dbReference>
<dbReference type="AlphaFoldDB" id="A0A1I0F8V0"/>
<gene>
    <name evidence="1" type="ORF">SAMN02583745_02681</name>
</gene>